<feature type="domain" description="Reverse transcriptase" evidence="1">
    <location>
        <begin position="1"/>
        <end position="133"/>
    </location>
</feature>
<accession>A0A8D0DS09</accession>
<evidence type="ECO:0000313" key="3">
    <source>
        <dbReference type="Proteomes" id="UP000694421"/>
    </source>
</evidence>
<reference evidence="2" key="2">
    <citation type="submission" date="2025-09" db="UniProtKB">
        <authorList>
            <consortium name="Ensembl"/>
        </authorList>
    </citation>
    <scope>IDENTIFICATION</scope>
</reference>
<dbReference type="Proteomes" id="UP000694421">
    <property type="component" value="Unplaced"/>
</dbReference>
<organism evidence="2 3">
    <name type="scientific">Salvator merianae</name>
    <name type="common">Argentine black and white tegu</name>
    <name type="synonym">Tupinambis merianae</name>
    <dbReference type="NCBI Taxonomy" id="96440"/>
    <lineage>
        <taxon>Eukaryota</taxon>
        <taxon>Metazoa</taxon>
        <taxon>Chordata</taxon>
        <taxon>Craniata</taxon>
        <taxon>Vertebrata</taxon>
        <taxon>Euteleostomi</taxon>
        <taxon>Lepidosauria</taxon>
        <taxon>Squamata</taxon>
        <taxon>Bifurcata</taxon>
        <taxon>Unidentata</taxon>
        <taxon>Episquamata</taxon>
        <taxon>Laterata</taxon>
        <taxon>Teiioidea</taxon>
        <taxon>Teiidae</taxon>
        <taxon>Salvator</taxon>
    </lineage>
</organism>
<dbReference type="PRINTS" id="PR01345">
    <property type="entry name" value="CERVTRCPTASE"/>
</dbReference>
<reference evidence="2" key="1">
    <citation type="submission" date="2025-08" db="UniProtKB">
        <authorList>
            <consortium name="Ensembl"/>
        </authorList>
    </citation>
    <scope>IDENTIFICATION</scope>
</reference>
<protein>
    <recommendedName>
        <fullName evidence="1">Reverse transcriptase domain-containing protein</fullName>
    </recommendedName>
</protein>
<dbReference type="InterPro" id="IPR000477">
    <property type="entry name" value="RT_dom"/>
</dbReference>
<dbReference type="InterPro" id="IPR043502">
    <property type="entry name" value="DNA/RNA_pol_sf"/>
</dbReference>
<evidence type="ECO:0000313" key="2">
    <source>
        <dbReference type="Ensembl" id="ENSSMRP00000020914.1"/>
    </source>
</evidence>
<dbReference type="GeneTree" id="ENSGT00940000154136"/>
<sequence length="335" mass="38480">MIKYGIDKVTVRWVHNWLSDRTQRVVINGCTSNWKKVSSGVPQGSVLGPVMFNIFINDLDEGVEGKLIKFADDTKLGGVANTREERERIQKDLEKLEQWAATNRMVFNKEKCKVLHLGKKNEKNTYRMGGIRLSSSTCEKDLGVLVDHRLNMSQQCEAAAKKANTILGCIKRSIESRSREVIIPLYSALVRPHLEYCVQFWAPQFKKDTDKLEQVQRRATKMVNGLQTMSYEERLKELGMFSLQKRRLKGDMIAVYKYLKGCHSAEGSDLFSLAQGRTRSNGMKLQGKRFRLDVRKKFMTARTISQWNRLPQEVVSSPLMEVFKRRLDGHLSGMV</sequence>
<keyword evidence="3" id="KW-1185">Reference proteome</keyword>
<dbReference type="PANTHER" id="PTHR33332">
    <property type="entry name" value="REVERSE TRANSCRIPTASE DOMAIN-CONTAINING PROTEIN"/>
    <property type="match status" value="1"/>
</dbReference>
<dbReference type="Ensembl" id="ENSSMRT00000024523.1">
    <property type="protein sequence ID" value="ENSSMRP00000020914.1"/>
    <property type="gene ID" value="ENSSMRG00000016285.1"/>
</dbReference>
<dbReference type="OMA" id="AWEINNA"/>
<evidence type="ECO:0000259" key="1">
    <source>
        <dbReference type="PROSITE" id="PS50878"/>
    </source>
</evidence>
<dbReference type="PROSITE" id="PS50878">
    <property type="entry name" value="RT_POL"/>
    <property type="match status" value="1"/>
</dbReference>
<proteinExistence type="predicted"/>
<dbReference type="SUPFAM" id="SSF56672">
    <property type="entry name" value="DNA/RNA polymerases"/>
    <property type="match status" value="1"/>
</dbReference>
<dbReference type="Pfam" id="PF00078">
    <property type="entry name" value="RVT_1"/>
    <property type="match status" value="1"/>
</dbReference>
<name>A0A8D0DS09_SALMN</name>
<dbReference type="AlphaFoldDB" id="A0A8D0DS09"/>